<evidence type="ECO:0000313" key="3">
    <source>
        <dbReference type="Proteomes" id="UP000294847"/>
    </source>
</evidence>
<name>A0A4P7NL20_PYROR</name>
<gene>
    <name evidence="2" type="ORF">PoMZ_11700</name>
</gene>
<dbReference type="EMBL" id="CP034208">
    <property type="protein sequence ID" value="QBZ62813.1"/>
    <property type="molecule type" value="Genomic_DNA"/>
</dbReference>
<sequence>MARIVVIRDRGGERRNSGRSLGNRAVRKRGTSPSFGQVATCVRNIPGRLWINGQPAEAMIS</sequence>
<dbReference type="AlphaFoldDB" id="A0A4P7NL20"/>
<feature type="compositionally biased region" description="Basic and acidic residues" evidence="1">
    <location>
        <begin position="1"/>
        <end position="16"/>
    </location>
</feature>
<feature type="region of interest" description="Disordered" evidence="1">
    <location>
        <begin position="1"/>
        <end position="32"/>
    </location>
</feature>
<reference evidence="2 3" key="1">
    <citation type="journal article" date="2019" name="Mol. Biol. Evol.">
        <title>Blast fungal genomes show frequent chromosomal changes, gene gains and losses, and effector gene turnover.</title>
        <authorList>
            <person name="Gomez Luciano L.B."/>
            <person name="Jason Tsai I."/>
            <person name="Chuma I."/>
            <person name="Tosa Y."/>
            <person name="Chen Y.H."/>
            <person name="Li J.Y."/>
            <person name="Li M.Y."/>
            <person name="Jade Lu M.Y."/>
            <person name="Nakayashiki H."/>
            <person name="Li W.H."/>
        </authorList>
    </citation>
    <scope>NUCLEOTIDE SEQUENCE [LARGE SCALE GENOMIC DNA]</scope>
    <source>
        <strain evidence="2">MZ5-1-6</strain>
    </source>
</reference>
<evidence type="ECO:0000256" key="1">
    <source>
        <dbReference type="SAM" id="MobiDB-lite"/>
    </source>
</evidence>
<dbReference type="Proteomes" id="UP000294847">
    <property type="component" value="Chromosome 5"/>
</dbReference>
<evidence type="ECO:0000313" key="2">
    <source>
        <dbReference type="EMBL" id="QBZ62813.1"/>
    </source>
</evidence>
<protein>
    <submittedName>
        <fullName evidence="2">Uncharacterized protein</fullName>
    </submittedName>
</protein>
<proteinExistence type="predicted"/>
<accession>A0A4P7NL20</accession>
<organism evidence="2 3">
    <name type="scientific">Pyricularia oryzae</name>
    <name type="common">Rice blast fungus</name>
    <name type="synonym">Magnaporthe oryzae</name>
    <dbReference type="NCBI Taxonomy" id="318829"/>
    <lineage>
        <taxon>Eukaryota</taxon>
        <taxon>Fungi</taxon>
        <taxon>Dikarya</taxon>
        <taxon>Ascomycota</taxon>
        <taxon>Pezizomycotina</taxon>
        <taxon>Sordariomycetes</taxon>
        <taxon>Sordariomycetidae</taxon>
        <taxon>Magnaporthales</taxon>
        <taxon>Pyriculariaceae</taxon>
        <taxon>Pyricularia</taxon>
    </lineage>
</organism>